<dbReference type="PANTHER" id="PTHR24321">
    <property type="entry name" value="DEHYDROGENASES, SHORT CHAIN"/>
    <property type="match status" value="1"/>
</dbReference>
<comment type="caution">
    <text evidence="5">The sequence shown here is derived from an EMBL/GenBank/DDBJ whole genome shotgun (WGS) entry which is preliminary data.</text>
</comment>
<evidence type="ECO:0000313" key="5">
    <source>
        <dbReference type="EMBL" id="KAF4454816.1"/>
    </source>
</evidence>
<evidence type="ECO:0000313" key="6">
    <source>
        <dbReference type="Proteomes" id="UP000554235"/>
    </source>
</evidence>
<dbReference type="SUPFAM" id="SSF51735">
    <property type="entry name" value="NAD(P)-binding Rossmann-fold domains"/>
    <property type="match status" value="1"/>
</dbReference>
<sequence>MAFQGKVIAITGGAQGIGLATAKLIASRGASLAIADSNPVTLEAVEKDFNANKWPVHTTVVDIRQADKVDNWIDSVVKRFGHLDGAVNAAGTVGKFHGQKPVGELDDDDWNLVLGVNVNGAILLELYLFIQLEIELTRCKTGMMHSLRAELRHIQDGGSIVNISSNLGSKGGPGCAPYATSKHAVIGLTKCAAHDYGSRGIRVNAVSPGGTYGPLMTSVVGNNPPPPISVLGKYGQPEEVASLIAWLLGPESTHSSGGIFRVDGGEFC</sequence>
<reference evidence="5 6" key="1">
    <citation type="submission" date="2020-01" db="EMBL/GenBank/DDBJ databases">
        <title>Identification and distribution of gene clusters putatively required for synthesis of sphingolipid metabolism inhibitors in phylogenetically diverse species of the filamentous fungus Fusarium.</title>
        <authorList>
            <person name="Kim H.-S."/>
            <person name="Busman M."/>
            <person name="Brown D.W."/>
            <person name="Divon H."/>
            <person name="Uhlig S."/>
            <person name="Proctor R.H."/>
        </authorList>
    </citation>
    <scope>NUCLEOTIDE SEQUENCE [LARGE SCALE GENOMIC DNA]</scope>
    <source>
        <strain evidence="5 6">NRRL 20459</strain>
    </source>
</reference>
<dbReference type="PRINTS" id="PR00080">
    <property type="entry name" value="SDRFAMILY"/>
</dbReference>
<organism evidence="5 6">
    <name type="scientific">Fusarium albosuccineum</name>
    <dbReference type="NCBI Taxonomy" id="1237068"/>
    <lineage>
        <taxon>Eukaryota</taxon>
        <taxon>Fungi</taxon>
        <taxon>Dikarya</taxon>
        <taxon>Ascomycota</taxon>
        <taxon>Pezizomycotina</taxon>
        <taxon>Sordariomycetes</taxon>
        <taxon>Hypocreomycetidae</taxon>
        <taxon>Hypocreales</taxon>
        <taxon>Nectriaceae</taxon>
        <taxon>Fusarium</taxon>
        <taxon>Fusarium decemcellulare species complex</taxon>
    </lineage>
</organism>
<dbReference type="InterPro" id="IPR036291">
    <property type="entry name" value="NAD(P)-bd_dom_sf"/>
</dbReference>
<evidence type="ECO:0000256" key="3">
    <source>
        <dbReference type="ARBA" id="ARBA00023002"/>
    </source>
</evidence>
<evidence type="ECO:0000256" key="4">
    <source>
        <dbReference type="RuleBase" id="RU000363"/>
    </source>
</evidence>
<protein>
    <submittedName>
        <fullName evidence="5">Uncharacterized protein</fullName>
    </submittedName>
</protein>
<dbReference type="GO" id="GO:0016491">
    <property type="term" value="F:oxidoreductase activity"/>
    <property type="evidence" value="ECO:0007669"/>
    <property type="project" value="UniProtKB-KW"/>
</dbReference>
<keyword evidence="3" id="KW-0560">Oxidoreductase</keyword>
<name>A0A8H4P3L6_9HYPO</name>
<dbReference type="PROSITE" id="PS00061">
    <property type="entry name" value="ADH_SHORT"/>
    <property type="match status" value="1"/>
</dbReference>
<comment type="similarity">
    <text evidence="1 4">Belongs to the short-chain dehydrogenases/reductases (SDR) family.</text>
</comment>
<dbReference type="AlphaFoldDB" id="A0A8H4P3L6"/>
<dbReference type="EMBL" id="JAADYS010002787">
    <property type="protein sequence ID" value="KAF4454816.1"/>
    <property type="molecule type" value="Genomic_DNA"/>
</dbReference>
<keyword evidence="2" id="KW-0521">NADP</keyword>
<evidence type="ECO:0000256" key="2">
    <source>
        <dbReference type="ARBA" id="ARBA00022857"/>
    </source>
</evidence>
<accession>A0A8H4P3L6</accession>
<dbReference type="CDD" id="cd05233">
    <property type="entry name" value="SDR_c"/>
    <property type="match status" value="1"/>
</dbReference>
<dbReference type="OrthoDB" id="1669814at2759"/>
<evidence type="ECO:0000256" key="1">
    <source>
        <dbReference type="ARBA" id="ARBA00006484"/>
    </source>
</evidence>
<dbReference type="PANTHER" id="PTHR24321:SF8">
    <property type="entry name" value="ESTRADIOL 17-BETA-DEHYDROGENASE 8-RELATED"/>
    <property type="match status" value="1"/>
</dbReference>
<dbReference type="Gene3D" id="3.40.50.720">
    <property type="entry name" value="NAD(P)-binding Rossmann-like Domain"/>
    <property type="match status" value="1"/>
</dbReference>
<keyword evidence="6" id="KW-1185">Reference proteome</keyword>
<dbReference type="InterPro" id="IPR002347">
    <property type="entry name" value="SDR_fam"/>
</dbReference>
<dbReference type="InterPro" id="IPR020904">
    <property type="entry name" value="Sc_DH/Rdtase_CS"/>
</dbReference>
<gene>
    <name evidence="5" type="ORF">FALBO_15755</name>
</gene>
<proteinExistence type="inferred from homology"/>
<dbReference type="Pfam" id="PF00106">
    <property type="entry name" value="adh_short"/>
    <property type="match status" value="1"/>
</dbReference>
<dbReference type="Proteomes" id="UP000554235">
    <property type="component" value="Unassembled WGS sequence"/>
</dbReference>
<dbReference type="PRINTS" id="PR00081">
    <property type="entry name" value="GDHRDH"/>
</dbReference>